<accession>A0A9N7VIZ5</accession>
<evidence type="ECO:0000256" key="1">
    <source>
        <dbReference type="SAM" id="MobiDB-lite"/>
    </source>
</evidence>
<dbReference type="AlphaFoldDB" id="A0A9N7VIZ5"/>
<organism evidence="3 4">
    <name type="scientific">Pleuronectes platessa</name>
    <name type="common">European plaice</name>
    <dbReference type="NCBI Taxonomy" id="8262"/>
    <lineage>
        <taxon>Eukaryota</taxon>
        <taxon>Metazoa</taxon>
        <taxon>Chordata</taxon>
        <taxon>Craniata</taxon>
        <taxon>Vertebrata</taxon>
        <taxon>Euteleostomi</taxon>
        <taxon>Actinopterygii</taxon>
        <taxon>Neopterygii</taxon>
        <taxon>Teleostei</taxon>
        <taxon>Neoteleostei</taxon>
        <taxon>Acanthomorphata</taxon>
        <taxon>Carangaria</taxon>
        <taxon>Pleuronectiformes</taxon>
        <taxon>Pleuronectoidei</taxon>
        <taxon>Pleuronectidae</taxon>
        <taxon>Pleuronectes</taxon>
    </lineage>
</organism>
<feature type="region of interest" description="Disordered" evidence="1">
    <location>
        <begin position="156"/>
        <end position="184"/>
    </location>
</feature>
<protein>
    <submittedName>
        <fullName evidence="3">Uncharacterized protein</fullName>
    </submittedName>
</protein>
<keyword evidence="2" id="KW-0732">Signal</keyword>
<dbReference type="EMBL" id="CADEAL010004058">
    <property type="protein sequence ID" value="CAB1450560.1"/>
    <property type="molecule type" value="Genomic_DNA"/>
</dbReference>
<feature type="signal peptide" evidence="2">
    <location>
        <begin position="1"/>
        <end position="22"/>
    </location>
</feature>
<proteinExistence type="predicted"/>
<name>A0A9N7VIZ5_PLEPL</name>
<reference evidence="3" key="1">
    <citation type="submission" date="2020-03" db="EMBL/GenBank/DDBJ databases">
        <authorList>
            <person name="Weist P."/>
        </authorList>
    </citation>
    <scope>NUCLEOTIDE SEQUENCE</scope>
</reference>
<comment type="caution">
    <text evidence="3">The sequence shown here is derived from an EMBL/GenBank/DDBJ whole genome shotgun (WGS) entry which is preliminary data.</text>
</comment>
<dbReference type="Proteomes" id="UP001153269">
    <property type="component" value="Unassembled WGS sequence"/>
</dbReference>
<sequence>MKPRSTHLLCVFWLDTVIPTYSIDLCSCQPLGSRYCSCQGGPSSHASPKGPPTDPLGAEEREEKVKGLALKGRLLVLLGALALRPQLSDLSLTKCGGLGRSGNQYLEVQGKREGTEEKEDGERNGRLKDGRVNIDSGRYIVWRLVLGLGGRAGRLTNRVSKQRPQPEKSHCQAASMPVNAASNV</sequence>
<evidence type="ECO:0000256" key="2">
    <source>
        <dbReference type="SAM" id="SignalP"/>
    </source>
</evidence>
<evidence type="ECO:0000313" key="4">
    <source>
        <dbReference type="Proteomes" id="UP001153269"/>
    </source>
</evidence>
<feature type="region of interest" description="Disordered" evidence="1">
    <location>
        <begin position="40"/>
        <end position="59"/>
    </location>
</feature>
<keyword evidence="4" id="KW-1185">Reference proteome</keyword>
<gene>
    <name evidence="3" type="ORF">PLEPLA_LOCUS38252</name>
</gene>
<evidence type="ECO:0000313" key="3">
    <source>
        <dbReference type="EMBL" id="CAB1450560.1"/>
    </source>
</evidence>
<feature type="chain" id="PRO_5040499460" evidence="2">
    <location>
        <begin position="23"/>
        <end position="184"/>
    </location>
</feature>